<dbReference type="Proteomes" id="UP001293593">
    <property type="component" value="Unassembled WGS sequence"/>
</dbReference>
<protein>
    <submittedName>
        <fullName evidence="6">Uncharacterized protein</fullName>
    </submittedName>
</protein>
<dbReference type="GO" id="GO:0004867">
    <property type="term" value="F:serine-type endopeptidase inhibitor activity"/>
    <property type="evidence" value="ECO:0007669"/>
    <property type="project" value="UniProtKB-KW"/>
</dbReference>
<dbReference type="SMART" id="SM00452">
    <property type="entry name" value="STI"/>
    <property type="match status" value="1"/>
</dbReference>
<dbReference type="InterPro" id="IPR011065">
    <property type="entry name" value="Kunitz_inhibitor_STI-like_sf"/>
</dbReference>
<dbReference type="Gene3D" id="2.80.10.50">
    <property type="match status" value="1"/>
</dbReference>
<sequence>MKKVTLLVSLFVILFASVAADVVLDTEGDVLKNGGSYHIIPALTGRGGGLGLAATGNETCPLTVVQIPSETTDGLALIISSPARIAYIAEGLLLDIAFSAVPTCAPTPSKWTIIEEDPAGMSVKISGYSNTVDGKFKIIKYQGLFYKLKFCSSAGDPCQDLGLYYDETGNRHLVIVTDETPLAVVFKKTL</sequence>
<comment type="caution">
    <text evidence="6">The sequence shown here is derived from an EMBL/GenBank/DDBJ whole genome shotgun (WGS) entry which is preliminary data.</text>
</comment>
<dbReference type="PANTHER" id="PTHR33107:SF81">
    <property type="entry name" value="TRYPSIN INHIBITOR A"/>
    <property type="match status" value="1"/>
</dbReference>
<evidence type="ECO:0000256" key="4">
    <source>
        <dbReference type="ARBA" id="ARBA00023157"/>
    </source>
</evidence>
<keyword evidence="4" id="KW-1015">Disulfide bond</keyword>
<reference evidence="6" key="1">
    <citation type="submission" date="2023-10" db="EMBL/GenBank/DDBJ databases">
        <title>Chromosome-level genome of the transformable northern wattle, Acacia crassicarpa.</title>
        <authorList>
            <person name="Massaro I."/>
            <person name="Sinha N.R."/>
            <person name="Poethig S."/>
            <person name="Leichty A.R."/>
        </authorList>
    </citation>
    <scope>NUCLEOTIDE SEQUENCE</scope>
    <source>
        <strain evidence="6">Acra3RX</strain>
        <tissue evidence="6">Leaf</tissue>
    </source>
</reference>
<dbReference type="InterPro" id="IPR002160">
    <property type="entry name" value="Prot_inh_Kunz-lg"/>
</dbReference>
<dbReference type="AlphaFoldDB" id="A0AAE1JJ30"/>
<organism evidence="6 7">
    <name type="scientific">Acacia crassicarpa</name>
    <name type="common">northern wattle</name>
    <dbReference type="NCBI Taxonomy" id="499986"/>
    <lineage>
        <taxon>Eukaryota</taxon>
        <taxon>Viridiplantae</taxon>
        <taxon>Streptophyta</taxon>
        <taxon>Embryophyta</taxon>
        <taxon>Tracheophyta</taxon>
        <taxon>Spermatophyta</taxon>
        <taxon>Magnoliopsida</taxon>
        <taxon>eudicotyledons</taxon>
        <taxon>Gunneridae</taxon>
        <taxon>Pentapetalae</taxon>
        <taxon>rosids</taxon>
        <taxon>fabids</taxon>
        <taxon>Fabales</taxon>
        <taxon>Fabaceae</taxon>
        <taxon>Caesalpinioideae</taxon>
        <taxon>mimosoid clade</taxon>
        <taxon>Acacieae</taxon>
        <taxon>Acacia</taxon>
    </lineage>
</organism>
<evidence type="ECO:0000313" key="7">
    <source>
        <dbReference type="Proteomes" id="UP001293593"/>
    </source>
</evidence>
<dbReference type="Pfam" id="PF00197">
    <property type="entry name" value="Kunitz_legume"/>
    <property type="match status" value="1"/>
</dbReference>
<dbReference type="PRINTS" id="PR00291">
    <property type="entry name" value="KUNITZINHBTR"/>
</dbReference>
<evidence type="ECO:0000256" key="2">
    <source>
        <dbReference type="ARBA" id="ARBA00022690"/>
    </source>
</evidence>
<keyword evidence="5" id="KW-0732">Signal</keyword>
<dbReference type="CDD" id="cd23362">
    <property type="entry name" value="beta-trefoil_STI_WCI3-like"/>
    <property type="match status" value="1"/>
</dbReference>
<keyword evidence="7" id="KW-1185">Reference proteome</keyword>
<dbReference type="SUPFAM" id="SSF50386">
    <property type="entry name" value="STI-like"/>
    <property type="match status" value="1"/>
</dbReference>
<dbReference type="PROSITE" id="PS00283">
    <property type="entry name" value="SOYBEAN_KUNITZ"/>
    <property type="match status" value="1"/>
</dbReference>
<proteinExistence type="inferred from homology"/>
<keyword evidence="3" id="KW-0722">Serine protease inhibitor</keyword>
<comment type="similarity">
    <text evidence="1">Belongs to the protease inhibitor I3 (leguminous Kunitz-type inhibitor) family.</text>
</comment>
<keyword evidence="2" id="KW-0646">Protease inhibitor</keyword>
<name>A0AAE1JJ30_9FABA</name>
<accession>A0AAE1JJ30</accession>
<gene>
    <name evidence="6" type="ORF">QN277_022979</name>
</gene>
<evidence type="ECO:0000256" key="5">
    <source>
        <dbReference type="SAM" id="SignalP"/>
    </source>
</evidence>
<feature type="signal peptide" evidence="5">
    <location>
        <begin position="1"/>
        <end position="20"/>
    </location>
</feature>
<dbReference type="PANTHER" id="PTHR33107">
    <property type="entry name" value="KUNITZ TRYPSIN INHIBITOR 2"/>
    <property type="match status" value="1"/>
</dbReference>
<evidence type="ECO:0000256" key="1">
    <source>
        <dbReference type="ARBA" id="ARBA00005440"/>
    </source>
</evidence>
<evidence type="ECO:0000256" key="3">
    <source>
        <dbReference type="ARBA" id="ARBA00022900"/>
    </source>
</evidence>
<dbReference type="EMBL" id="JAWXYG010000006">
    <property type="protein sequence ID" value="KAK4269881.1"/>
    <property type="molecule type" value="Genomic_DNA"/>
</dbReference>
<feature type="chain" id="PRO_5042132879" evidence="5">
    <location>
        <begin position="21"/>
        <end position="190"/>
    </location>
</feature>
<evidence type="ECO:0000313" key="6">
    <source>
        <dbReference type="EMBL" id="KAK4269881.1"/>
    </source>
</evidence>